<feature type="transmembrane region" description="Helical" evidence="2">
    <location>
        <begin position="89"/>
        <end position="109"/>
    </location>
</feature>
<feature type="transmembrane region" description="Helical" evidence="2">
    <location>
        <begin position="58"/>
        <end position="77"/>
    </location>
</feature>
<keyword evidence="6" id="KW-1185">Reference proteome</keyword>
<organism evidence="4 7">
    <name type="scientific">Myxococcus virescens</name>
    <dbReference type="NCBI Taxonomy" id="83456"/>
    <lineage>
        <taxon>Bacteria</taxon>
        <taxon>Pseudomonadati</taxon>
        <taxon>Myxococcota</taxon>
        <taxon>Myxococcia</taxon>
        <taxon>Myxococcales</taxon>
        <taxon>Cystobacterineae</taxon>
        <taxon>Myxococcaceae</taxon>
        <taxon>Myxococcus</taxon>
    </lineage>
</organism>
<dbReference type="EMBL" id="BJVY01000026">
    <property type="protein sequence ID" value="GEL72632.1"/>
    <property type="molecule type" value="Genomic_DNA"/>
</dbReference>
<dbReference type="Gene3D" id="1.20.120.1220">
    <property type="match status" value="1"/>
</dbReference>
<keyword evidence="2" id="KW-1133">Transmembrane helix</keyword>
<proteinExistence type="inferred from homology"/>
<dbReference type="RefSeq" id="WP_020478566.1">
    <property type="nucleotide sequence ID" value="NZ_BJVY01000026.1"/>
</dbReference>
<protein>
    <submittedName>
        <fullName evidence="5">Prepilin peptidase CpaA</fullName>
    </submittedName>
</protein>
<sequence length="179" mass="18716">MMTPVQIALWTVLGVALVISVVTDVLRREILDAVTYPLMAVGLGVRLATEGVGDLEHGLISGVVSGVGLALMLLPAALRGRMGWGDVKLMGGVGAVLGFPAVLAAAAFISLVGALQAVVTLLWQGAVWDTLAAVVRRWAVWVRLASADAQPAPQRHIPYGVAIALGTVWALWWQHGTLG</sequence>
<dbReference type="GO" id="GO:0006465">
    <property type="term" value="P:signal peptide processing"/>
    <property type="evidence" value="ECO:0007669"/>
    <property type="project" value="TreeGrafter"/>
</dbReference>
<dbReference type="AlphaFoldDB" id="A0A511HGD8"/>
<evidence type="ECO:0000256" key="1">
    <source>
        <dbReference type="ARBA" id="ARBA00005801"/>
    </source>
</evidence>
<dbReference type="PANTHER" id="PTHR30487">
    <property type="entry name" value="TYPE 4 PREPILIN-LIKE PROTEINS LEADER PEPTIDE-PROCESSING ENZYME"/>
    <property type="match status" value="1"/>
</dbReference>
<dbReference type="InterPro" id="IPR000045">
    <property type="entry name" value="Prepilin_IV_endopep_pep"/>
</dbReference>
<dbReference type="Proteomes" id="UP000198717">
    <property type="component" value="Unassembled WGS sequence"/>
</dbReference>
<keyword evidence="2" id="KW-0812">Transmembrane</keyword>
<feature type="transmembrane region" description="Helical" evidence="2">
    <location>
        <begin position="156"/>
        <end position="173"/>
    </location>
</feature>
<comment type="similarity">
    <text evidence="1">Belongs to the peptidase A24 family.</text>
</comment>
<evidence type="ECO:0000313" key="5">
    <source>
        <dbReference type="EMBL" id="SDF11061.1"/>
    </source>
</evidence>
<comment type="caution">
    <text evidence="4">The sequence shown here is derived from an EMBL/GenBank/DDBJ whole genome shotgun (WGS) entry which is preliminary data.</text>
</comment>
<evidence type="ECO:0000256" key="2">
    <source>
        <dbReference type="SAM" id="Phobius"/>
    </source>
</evidence>
<feature type="transmembrane region" description="Helical" evidence="2">
    <location>
        <begin position="115"/>
        <end position="135"/>
    </location>
</feature>
<evidence type="ECO:0000259" key="3">
    <source>
        <dbReference type="Pfam" id="PF01478"/>
    </source>
</evidence>
<dbReference type="GO" id="GO:0005886">
    <property type="term" value="C:plasma membrane"/>
    <property type="evidence" value="ECO:0007669"/>
    <property type="project" value="TreeGrafter"/>
</dbReference>
<accession>A0A511HGD8</accession>
<feature type="transmembrane region" description="Helical" evidence="2">
    <location>
        <begin position="6"/>
        <end position="26"/>
    </location>
</feature>
<dbReference type="InterPro" id="IPR050882">
    <property type="entry name" value="Prepilin_peptidase/N-MTase"/>
</dbReference>
<evidence type="ECO:0000313" key="4">
    <source>
        <dbReference type="EMBL" id="GEL72632.1"/>
    </source>
</evidence>
<name>A0A511HGD8_9BACT</name>
<evidence type="ECO:0000313" key="6">
    <source>
        <dbReference type="Proteomes" id="UP000198717"/>
    </source>
</evidence>
<dbReference type="Pfam" id="PF01478">
    <property type="entry name" value="Peptidase_A24"/>
    <property type="match status" value="1"/>
</dbReference>
<reference evidence="5 6" key="1">
    <citation type="submission" date="2016-10" db="EMBL/GenBank/DDBJ databases">
        <authorList>
            <person name="Varghese N."/>
            <person name="Submissions S."/>
        </authorList>
    </citation>
    <scope>NUCLEOTIDE SEQUENCE [LARGE SCALE GENOMIC DNA]</scope>
    <source>
        <strain evidence="5 6">DSM 2260</strain>
    </source>
</reference>
<gene>
    <name evidence="4" type="ORF">MVI01_44160</name>
    <name evidence="5" type="ORF">SAMN04488504_12070</name>
</gene>
<dbReference type="Proteomes" id="UP000321224">
    <property type="component" value="Unassembled WGS sequence"/>
</dbReference>
<evidence type="ECO:0000313" key="7">
    <source>
        <dbReference type="Proteomes" id="UP000321224"/>
    </source>
</evidence>
<reference evidence="4 7" key="2">
    <citation type="submission" date="2019-07" db="EMBL/GenBank/DDBJ databases">
        <title>Whole genome shotgun sequence of Myxococcus virescens NBRC 100334.</title>
        <authorList>
            <person name="Hosoyama A."/>
            <person name="Uohara A."/>
            <person name="Ohji S."/>
            <person name="Ichikawa N."/>
        </authorList>
    </citation>
    <scope>NUCLEOTIDE SEQUENCE [LARGE SCALE GENOMIC DNA]</scope>
    <source>
        <strain evidence="4 7">NBRC 100334</strain>
    </source>
</reference>
<feature type="domain" description="Prepilin type IV endopeptidase peptidase" evidence="3">
    <location>
        <begin position="12"/>
        <end position="116"/>
    </location>
</feature>
<dbReference type="PANTHER" id="PTHR30487:SF0">
    <property type="entry name" value="PREPILIN LEADER PEPTIDASE_N-METHYLTRANSFERASE-RELATED"/>
    <property type="match status" value="1"/>
</dbReference>
<dbReference type="GO" id="GO:0004190">
    <property type="term" value="F:aspartic-type endopeptidase activity"/>
    <property type="evidence" value="ECO:0007669"/>
    <property type="project" value="InterPro"/>
</dbReference>
<dbReference type="EMBL" id="FNAJ01000020">
    <property type="protein sequence ID" value="SDF11061.1"/>
    <property type="molecule type" value="Genomic_DNA"/>
</dbReference>
<keyword evidence="2" id="KW-0472">Membrane</keyword>